<feature type="region of interest" description="Disordered" evidence="1">
    <location>
        <begin position="1"/>
        <end position="31"/>
    </location>
</feature>
<dbReference type="EMBL" id="RAQK01000001">
    <property type="protein sequence ID" value="RKE95816.1"/>
    <property type="molecule type" value="Genomic_DNA"/>
</dbReference>
<organism evidence="2 3">
    <name type="scientific">Sulfitobacter guttiformis</name>
    <dbReference type="NCBI Taxonomy" id="74349"/>
    <lineage>
        <taxon>Bacteria</taxon>
        <taxon>Pseudomonadati</taxon>
        <taxon>Pseudomonadota</taxon>
        <taxon>Alphaproteobacteria</taxon>
        <taxon>Rhodobacterales</taxon>
        <taxon>Roseobacteraceae</taxon>
        <taxon>Sulfitobacter</taxon>
    </lineage>
</organism>
<sequence>MAEITKITKDKANKAAKAGKAGNADKDAKTAGGRARRLEKIEKASTVTFMLELPVRKFMDAQAKAAGMNMTHYMQKLVETHVIATAPADDALALRLAAKRHVIDHTVALATKMDAEGKFNENFILTVVEEAQKDAEFKAQYEIALGEKDADGKANRGRASLNQQIGRMIKKSVGARGKRNPQGRVMRAQVQDAVIATYTLLEKPVAATAEA</sequence>
<evidence type="ECO:0000313" key="3">
    <source>
        <dbReference type="Proteomes" id="UP000284407"/>
    </source>
</evidence>
<dbReference type="AlphaFoldDB" id="A0A420DNF9"/>
<reference evidence="2 3" key="1">
    <citation type="submission" date="2018-09" db="EMBL/GenBank/DDBJ databases">
        <title>Genomic Encyclopedia of Archaeal and Bacterial Type Strains, Phase II (KMG-II): from individual species to whole genera.</title>
        <authorList>
            <person name="Goeker M."/>
        </authorList>
    </citation>
    <scope>NUCLEOTIDE SEQUENCE [LARGE SCALE GENOMIC DNA]</scope>
    <source>
        <strain evidence="2 3">DSM 11458</strain>
    </source>
</reference>
<protein>
    <submittedName>
        <fullName evidence="2">Uncharacterized protein</fullName>
    </submittedName>
</protein>
<evidence type="ECO:0000313" key="2">
    <source>
        <dbReference type="EMBL" id="RKE95816.1"/>
    </source>
</evidence>
<dbReference type="OrthoDB" id="7722953at2"/>
<dbReference type="Proteomes" id="UP000284407">
    <property type="component" value="Unassembled WGS sequence"/>
</dbReference>
<dbReference type="RefSeq" id="WP_025062773.1">
    <property type="nucleotide sequence ID" value="NZ_RAQK01000001.1"/>
</dbReference>
<proteinExistence type="predicted"/>
<evidence type="ECO:0000256" key="1">
    <source>
        <dbReference type="SAM" id="MobiDB-lite"/>
    </source>
</evidence>
<gene>
    <name evidence="2" type="ORF">C8N30_0357</name>
</gene>
<keyword evidence="3" id="KW-1185">Reference proteome</keyword>
<comment type="caution">
    <text evidence="2">The sequence shown here is derived from an EMBL/GenBank/DDBJ whole genome shotgun (WGS) entry which is preliminary data.</text>
</comment>
<accession>A0A420DNF9</accession>
<name>A0A420DNF9_9RHOB</name>
<feature type="compositionally biased region" description="Basic and acidic residues" evidence="1">
    <location>
        <begin position="1"/>
        <end position="13"/>
    </location>
</feature>